<evidence type="ECO:0000256" key="4">
    <source>
        <dbReference type="PROSITE-ProRule" id="PRU00169"/>
    </source>
</evidence>
<dbReference type="SMART" id="SM00448">
    <property type="entry name" value="REC"/>
    <property type="match status" value="1"/>
</dbReference>
<accession>A0ABU1H6X7</accession>
<reference evidence="8 9" key="1">
    <citation type="submission" date="2023-04" db="EMBL/GenBank/DDBJ databases">
        <title>A long-awaited taxogenomic arrangement of the family Halomonadaceae.</title>
        <authorList>
            <person name="De La Haba R."/>
            <person name="Chuvochina M."/>
            <person name="Wittouck S."/>
            <person name="Arahal D.R."/>
            <person name="Sanchez-Porro C."/>
            <person name="Hugenholtz P."/>
            <person name="Ventosa A."/>
        </authorList>
    </citation>
    <scope>NUCLEOTIDE SEQUENCE [LARGE SCALE GENOMIC DNA]</scope>
    <source>
        <strain evidence="8 9">DSM 21020</strain>
    </source>
</reference>
<gene>
    <name evidence="8" type="ORF">QC823_13775</name>
</gene>
<sequence>MRILLVEDDHHLANTMLDMLREDQNTVDWLDDGQQALNALMEEHFDLVVLDLTLPRVDGLEILRRSRKQGNQTPIIILTARANLDEKLQGLDTGADDYLTKPFAMAELKARIRAVTRRGSSLPQNGLTVGQLVLNTDACQLTTAEETVTLTRSEFQILNYLMRHPDQVATRRRLEEQLYGWDQGAESNALEVHIHHLRRRIGKATIRTIRGVGYLLDSQAAAGAPECRWRER</sequence>
<name>A0ABU1H6X7_9GAMM</name>
<dbReference type="Gene3D" id="6.10.250.690">
    <property type="match status" value="1"/>
</dbReference>
<keyword evidence="1" id="KW-0805">Transcription regulation</keyword>
<feature type="domain" description="OmpR/PhoB-type" evidence="7">
    <location>
        <begin position="124"/>
        <end position="218"/>
    </location>
</feature>
<comment type="caution">
    <text evidence="8">The sequence shown here is derived from an EMBL/GenBank/DDBJ whole genome shotgun (WGS) entry which is preliminary data.</text>
</comment>
<evidence type="ECO:0000256" key="5">
    <source>
        <dbReference type="PROSITE-ProRule" id="PRU01091"/>
    </source>
</evidence>
<dbReference type="Gene3D" id="1.10.10.10">
    <property type="entry name" value="Winged helix-like DNA-binding domain superfamily/Winged helix DNA-binding domain"/>
    <property type="match status" value="1"/>
</dbReference>
<evidence type="ECO:0000256" key="3">
    <source>
        <dbReference type="ARBA" id="ARBA00023163"/>
    </source>
</evidence>
<keyword evidence="4" id="KW-0597">Phosphoprotein</keyword>
<dbReference type="InterPro" id="IPR036388">
    <property type="entry name" value="WH-like_DNA-bd_sf"/>
</dbReference>
<feature type="modified residue" description="4-aspartylphosphate" evidence="4">
    <location>
        <position position="51"/>
    </location>
</feature>
<keyword evidence="2 5" id="KW-0238">DNA-binding</keyword>
<dbReference type="PANTHER" id="PTHR48111">
    <property type="entry name" value="REGULATOR OF RPOS"/>
    <property type="match status" value="1"/>
</dbReference>
<protein>
    <submittedName>
        <fullName evidence="8">Response regulator transcription factor</fullName>
    </submittedName>
</protein>
<dbReference type="Gene3D" id="3.40.50.2300">
    <property type="match status" value="1"/>
</dbReference>
<keyword evidence="9" id="KW-1185">Reference proteome</keyword>
<feature type="domain" description="Response regulatory" evidence="6">
    <location>
        <begin position="2"/>
        <end position="116"/>
    </location>
</feature>
<dbReference type="Pfam" id="PF00072">
    <property type="entry name" value="Response_reg"/>
    <property type="match status" value="1"/>
</dbReference>
<dbReference type="CDD" id="cd00383">
    <property type="entry name" value="trans_reg_C"/>
    <property type="match status" value="1"/>
</dbReference>
<evidence type="ECO:0000256" key="1">
    <source>
        <dbReference type="ARBA" id="ARBA00023015"/>
    </source>
</evidence>
<dbReference type="Proteomes" id="UP001254564">
    <property type="component" value="Unassembled WGS sequence"/>
</dbReference>
<evidence type="ECO:0000256" key="2">
    <source>
        <dbReference type="ARBA" id="ARBA00023125"/>
    </source>
</evidence>
<dbReference type="Pfam" id="PF00486">
    <property type="entry name" value="Trans_reg_C"/>
    <property type="match status" value="1"/>
</dbReference>
<dbReference type="CDD" id="cd17624">
    <property type="entry name" value="REC_OmpR_PmrA-like"/>
    <property type="match status" value="1"/>
</dbReference>
<evidence type="ECO:0000313" key="8">
    <source>
        <dbReference type="EMBL" id="MDR5900052.1"/>
    </source>
</evidence>
<dbReference type="InterPro" id="IPR011006">
    <property type="entry name" value="CheY-like_superfamily"/>
</dbReference>
<dbReference type="PROSITE" id="PS51755">
    <property type="entry name" value="OMPR_PHOB"/>
    <property type="match status" value="1"/>
</dbReference>
<dbReference type="EMBL" id="JARWAN010000026">
    <property type="protein sequence ID" value="MDR5900052.1"/>
    <property type="molecule type" value="Genomic_DNA"/>
</dbReference>
<feature type="DNA-binding region" description="OmpR/PhoB-type" evidence="5">
    <location>
        <begin position="124"/>
        <end position="218"/>
    </location>
</feature>
<keyword evidence="3" id="KW-0804">Transcription</keyword>
<evidence type="ECO:0000259" key="6">
    <source>
        <dbReference type="PROSITE" id="PS50110"/>
    </source>
</evidence>
<evidence type="ECO:0000259" key="7">
    <source>
        <dbReference type="PROSITE" id="PS51755"/>
    </source>
</evidence>
<dbReference type="RefSeq" id="WP_309656930.1">
    <property type="nucleotide sequence ID" value="NZ_JARWAN010000026.1"/>
</dbReference>
<evidence type="ECO:0000313" key="9">
    <source>
        <dbReference type="Proteomes" id="UP001254564"/>
    </source>
</evidence>
<proteinExistence type="predicted"/>
<dbReference type="SMART" id="SM00862">
    <property type="entry name" value="Trans_reg_C"/>
    <property type="match status" value="1"/>
</dbReference>
<dbReference type="PANTHER" id="PTHR48111:SF67">
    <property type="entry name" value="TRANSCRIPTIONAL REGULATORY PROTEIN TCTD"/>
    <property type="match status" value="1"/>
</dbReference>
<dbReference type="InterPro" id="IPR001867">
    <property type="entry name" value="OmpR/PhoB-type_DNA-bd"/>
</dbReference>
<dbReference type="InterPro" id="IPR001789">
    <property type="entry name" value="Sig_transdc_resp-reg_receiver"/>
</dbReference>
<dbReference type="SUPFAM" id="SSF52172">
    <property type="entry name" value="CheY-like"/>
    <property type="match status" value="1"/>
</dbReference>
<dbReference type="InterPro" id="IPR039420">
    <property type="entry name" value="WalR-like"/>
</dbReference>
<organism evidence="8 9">
    <name type="scientific">Vreelandella vilamensis</name>
    <dbReference type="NCBI Taxonomy" id="531309"/>
    <lineage>
        <taxon>Bacteria</taxon>
        <taxon>Pseudomonadati</taxon>
        <taxon>Pseudomonadota</taxon>
        <taxon>Gammaproteobacteria</taxon>
        <taxon>Oceanospirillales</taxon>
        <taxon>Halomonadaceae</taxon>
        <taxon>Vreelandella</taxon>
    </lineage>
</organism>
<dbReference type="PROSITE" id="PS50110">
    <property type="entry name" value="RESPONSE_REGULATORY"/>
    <property type="match status" value="1"/>
</dbReference>